<organism evidence="2 3">
    <name type="scientific">Daphnia pulex</name>
    <name type="common">Water flea</name>
    <dbReference type="NCBI Taxonomy" id="6669"/>
    <lineage>
        <taxon>Eukaryota</taxon>
        <taxon>Metazoa</taxon>
        <taxon>Ecdysozoa</taxon>
        <taxon>Arthropoda</taxon>
        <taxon>Crustacea</taxon>
        <taxon>Branchiopoda</taxon>
        <taxon>Diplostraca</taxon>
        <taxon>Cladocera</taxon>
        <taxon>Anomopoda</taxon>
        <taxon>Daphniidae</taxon>
        <taxon>Daphnia</taxon>
    </lineage>
</organism>
<dbReference type="HOGENOM" id="CLU_1090938_0_0_1"/>
<gene>
    <name evidence="2" type="ORF">DAPPUDRAFT_267082</name>
</gene>
<protein>
    <submittedName>
        <fullName evidence="2">Uncharacterized protein</fullName>
    </submittedName>
</protein>
<dbReference type="PhylomeDB" id="E9HVY6"/>
<keyword evidence="3" id="KW-1185">Reference proteome</keyword>
<name>E9HVY6_DAPPU</name>
<dbReference type="EMBL" id="GL732882">
    <property type="protein sequence ID" value="EFX64095.1"/>
    <property type="molecule type" value="Genomic_DNA"/>
</dbReference>
<sequence>MKHRIIVKSYRAHQKLPSSDSVSIHCSKTALGPTDCQPYSKIVPNVNAEESHDSTAVEMLPAATENEMILLSDFVSVDTLDVKLLSPVTTATINNNLTVVSNVSKFSNVKEKVSVDSILSGATAPSETGCVSGYSVPSSLRSRKIISFEEETKVELVEKRRLSLEEMDRYSEHDRLRAEEDRLLEQERQRQEELEQNLADEEFDRIAIQVLQAEEECFQNANEEWQRREVEERFDHKDLDLLAIRARLKQKAIKK</sequence>
<evidence type="ECO:0000313" key="2">
    <source>
        <dbReference type="EMBL" id="EFX64095.1"/>
    </source>
</evidence>
<accession>E9HVY6</accession>
<keyword evidence="1" id="KW-0175">Coiled coil</keyword>
<feature type="coiled-coil region" evidence="1">
    <location>
        <begin position="173"/>
        <end position="228"/>
    </location>
</feature>
<evidence type="ECO:0000313" key="3">
    <source>
        <dbReference type="Proteomes" id="UP000000305"/>
    </source>
</evidence>
<proteinExistence type="predicted"/>
<dbReference type="Proteomes" id="UP000000305">
    <property type="component" value="Unassembled WGS sequence"/>
</dbReference>
<evidence type="ECO:0000256" key="1">
    <source>
        <dbReference type="SAM" id="Coils"/>
    </source>
</evidence>
<dbReference type="InParanoid" id="E9HVY6"/>
<dbReference type="AlphaFoldDB" id="E9HVY6"/>
<dbReference type="KEGG" id="dpx:DAPPUDRAFT_267082"/>
<reference evidence="2 3" key="1">
    <citation type="journal article" date="2011" name="Science">
        <title>The ecoresponsive genome of Daphnia pulex.</title>
        <authorList>
            <person name="Colbourne J.K."/>
            <person name="Pfrender M.E."/>
            <person name="Gilbert D."/>
            <person name="Thomas W.K."/>
            <person name="Tucker A."/>
            <person name="Oakley T.H."/>
            <person name="Tokishita S."/>
            <person name="Aerts A."/>
            <person name="Arnold G.J."/>
            <person name="Basu M.K."/>
            <person name="Bauer D.J."/>
            <person name="Caceres C.E."/>
            <person name="Carmel L."/>
            <person name="Casola C."/>
            <person name="Choi J.H."/>
            <person name="Detter J.C."/>
            <person name="Dong Q."/>
            <person name="Dusheyko S."/>
            <person name="Eads B.D."/>
            <person name="Frohlich T."/>
            <person name="Geiler-Samerotte K.A."/>
            <person name="Gerlach D."/>
            <person name="Hatcher P."/>
            <person name="Jogdeo S."/>
            <person name="Krijgsveld J."/>
            <person name="Kriventseva E.V."/>
            <person name="Kultz D."/>
            <person name="Laforsch C."/>
            <person name="Lindquist E."/>
            <person name="Lopez J."/>
            <person name="Manak J.R."/>
            <person name="Muller J."/>
            <person name="Pangilinan J."/>
            <person name="Patwardhan R.P."/>
            <person name="Pitluck S."/>
            <person name="Pritham E.J."/>
            <person name="Rechtsteiner A."/>
            <person name="Rho M."/>
            <person name="Rogozin I.B."/>
            <person name="Sakarya O."/>
            <person name="Salamov A."/>
            <person name="Schaack S."/>
            <person name="Shapiro H."/>
            <person name="Shiga Y."/>
            <person name="Skalitzky C."/>
            <person name="Smith Z."/>
            <person name="Souvorov A."/>
            <person name="Sung W."/>
            <person name="Tang Z."/>
            <person name="Tsuchiya D."/>
            <person name="Tu H."/>
            <person name="Vos H."/>
            <person name="Wang M."/>
            <person name="Wolf Y.I."/>
            <person name="Yamagata H."/>
            <person name="Yamada T."/>
            <person name="Ye Y."/>
            <person name="Shaw J.R."/>
            <person name="Andrews J."/>
            <person name="Crease T.J."/>
            <person name="Tang H."/>
            <person name="Lucas S.M."/>
            <person name="Robertson H.M."/>
            <person name="Bork P."/>
            <person name="Koonin E.V."/>
            <person name="Zdobnov E.M."/>
            <person name="Grigoriev I.V."/>
            <person name="Lynch M."/>
            <person name="Boore J.L."/>
        </authorList>
    </citation>
    <scope>NUCLEOTIDE SEQUENCE [LARGE SCALE GENOMIC DNA]</scope>
</reference>